<sequence>MTTRNLNKTWRDVVFEQYEADHAADVPFPIRYLIWAVEWKKNIFIEIPNKIDVPVFRQALLHAARSRRLEPDPAYEDDLIKVRAHPKHESAAAGNSG</sequence>
<accession>A0A8J2IK55</accession>
<name>A0A8J2IK55_FUSEQ</name>
<dbReference type="EMBL" id="CAJSTJ010000126">
    <property type="protein sequence ID" value="CAG7558693.1"/>
    <property type="molecule type" value="Genomic_DNA"/>
</dbReference>
<reference evidence="1" key="1">
    <citation type="submission" date="2021-05" db="EMBL/GenBank/DDBJ databases">
        <authorList>
            <person name="Khan N."/>
        </authorList>
    </citation>
    <scope>NUCLEOTIDE SEQUENCE</scope>
</reference>
<gene>
    <name evidence="1" type="ORF">FEQUK3_LOCUS4408</name>
</gene>
<proteinExistence type="predicted"/>
<dbReference type="AlphaFoldDB" id="A0A8J2IK55"/>
<comment type="caution">
    <text evidence="1">The sequence shown here is derived from an EMBL/GenBank/DDBJ whole genome shotgun (WGS) entry which is preliminary data.</text>
</comment>
<protein>
    <submittedName>
        <fullName evidence="1">Uncharacterized protein</fullName>
    </submittedName>
</protein>
<evidence type="ECO:0000313" key="1">
    <source>
        <dbReference type="EMBL" id="CAG7558693.1"/>
    </source>
</evidence>
<dbReference type="Proteomes" id="UP000693738">
    <property type="component" value="Unassembled WGS sequence"/>
</dbReference>
<evidence type="ECO:0000313" key="2">
    <source>
        <dbReference type="Proteomes" id="UP000693738"/>
    </source>
</evidence>
<organism evidence="1 2">
    <name type="scientific">Fusarium equiseti</name>
    <name type="common">Fusarium scirpi</name>
    <dbReference type="NCBI Taxonomy" id="61235"/>
    <lineage>
        <taxon>Eukaryota</taxon>
        <taxon>Fungi</taxon>
        <taxon>Dikarya</taxon>
        <taxon>Ascomycota</taxon>
        <taxon>Pezizomycotina</taxon>
        <taxon>Sordariomycetes</taxon>
        <taxon>Hypocreomycetidae</taxon>
        <taxon>Hypocreales</taxon>
        <taxon>Nectriaceae</taxon>
        <taxon>Fusarium</taxon>
        <taxon>Fusarium incarnatum-equiseti species complex</taxon>
    </lineage>
</organism>